<evidence type="ECO:0000313" key="14">
    <source>
        <dbReference type="EMBL" id="KXF80090.1"/>
    </source>
</evidence>
<comment type="catalytic activity">
    <reaction evidence="1">
        <text>Hydrolyzes the link between N-acetylmuramoyl residues and L-amino acid residues in certain cell-wall glycopeptides.</text>
        <dbReference type="EC" id="3.5.1.28"/>
    </reaction>
</comment>
<dbReference type="GO" id="GO:0005737">
    <property type="term" value="C:cytoplasm"/>
    <property type="evidence" value="ECO:0007669"/>
    <property type="project" value="UniProtKB-SubCell"/>
</dbReference>
<dbReference type="STRING" id="294935.ATN88_13820"/>
<dbReference type="NCBIfam" id="NF008758">
    <property type="entry name" value="PRK11789.1"/>
    <property type="match status" value="1"/>
</dbReference>
<dbReference type="Gene3D" id="3.40.80.10">
    <property type="entry name" value="Peptidoglycan recognition protein-like"/>
    <property type="match status" value="1"/>
</dbReference>
<keyword evidence="15" id="KW-1185">Reference proteome</keyword>
<comment type="caution">
    <text evidence="14">The sequence shown here is derived from an EMBL/GenBank/DDBJ whole genome shotgun (WGS) entry which is preliminary data.</text>
</comment>
<evidence type="ECO:0000259" key="13">
    <source>
        <dbReference type="SMART" id="SM00644"/>
    </source>
</evidence>
<dbReference type="GO" id="GO:0009253">
    <property type="term" value="P:peptidoglycan catabolic process"/>
    <property type="evidence" value="ECO:0007669"/>
    <property type="project" value="InterPro"/>
</dbReference>
<dbReference type="PANTHER" id="PTHR30417:SF4">
    <property type="entry name" value="1,6-ANHYDRO-N-ACETYLMURAMYL-L-ALANINE AMIDASE AMPD"/>
    <property type="match status" value="1"/>
</dbReference>
<keyword evidence="9" id="KW-0862">Zinc</keyword>
<dbReference type="GO" id="GO:0071555">
    <property type="term" value="P:cell wall organization"/>
    <property type="evidence" value="ECO:0007669"/>
    <property type="project" value="UniProtKB-KW"/>
</dbReference>
<dbReference type="EMBL" id="LNTY01000058">
    <property type="protein sequence ID" value="KXF80090.1"/>
    <property type="molecule type" value="Genomic_DNA"/>
</dbReference>
<gene>
    <name evidence="14" type="ORF">ATN88_13820</name>
</gene>
<dbReference type="AlphaFoldDB" id="A0A135I3R3"/>
<evidence type="ECO:0000256" key="4">
    <source>
        <dbReference type="ARBA" id="ARBA00007553"/>
    </source>
</evidence>
<evidence type="ECO:0000256" key="11">
    <source>
        <dbReference type="ARBA" id="ARBA00039257"/>
    </source>
</evidence>
<proteinExistence type="inferred from homology"/>
<sequence length="185" mass="20975">MLTISDHILESAVYLPSPHFNERPDPSDVSLLVVHNISLPPSEFGGPYIEQFFQGKLTSKDHPYFDEIRHLDVSAHCLIKRDGSVVQFVPFDKRAWHAGVSCFEGREQCNDFSIGIELEGTDDLPYTDEQYHVLTLVTQSLLHYYPKMAASRITGHEHIASGRKTDPGLSFNWQRYQQALGAEES</sequence>
<comment type="cofactor">
    <cofactor evidence="2">
        <name>Zn(2+)</name>
        <dbReference type="ChEBI" id="CHEBI:29105"/>
    </cofactor>
</comment>
<dbReference type="RefSeq" id="WP_067419732.1">
    <property type="nucleotide sequence ID" value="NZ_LNTY01000058.1"/>
</dbReference>
<accession>A0A135I3R3</accession>
<protein>
    <recommendedName>
        <fullName evidence="11">1,6-anhydro-N-acetylmuramyl-L-alanine amidase AmpD</fullName>
        <ecNumber evidence="5">3.5.1.28</ecNumber>
    </recommendedName>
    <alternativeName>
        <fullName evidence="12">N-acetylmuramoyl-L-alanine amidase</fullName>
    </alternativeName>
</protein>
<dbReference type="SUPFAM" id="SSF55846">
    <property type="entry name" value="N-acetylmuramoyl-L-alanine amidase-like"/>
    <property type="match status" value="1"/>
</dbReference>
<keyword evidence="8" id="KW-0378">Hydrolase</keyword>
<evidence type="ECO:0000256" key="2">
    <source>
        <dbReference type="ARBA" id="ARBA00001947"/>
    </source>
</evidence>
<dbReference type="InterPro" id="IPR051206">
    <property type="entry name" value="NAMLAA_amidase_2"/>
</dbReference>
<dbReference type="SMART" id="SM00644">
    <property type="entry name" value="Ami_2"/>
    <property type="match status" value="1"/>
</dbReference>
<organism evidence="14 15">
    <name type="scientific">Enterovibrio coralii</name>
    <dbReference type="NCBI Taxonomy" id="294935"/>
    <lineage>
        <taxon>Bacteria</taxon>
        <taxon>Pseudomonadati</taxon>
        <taxon>Pseudomonadota</taxon>
        <taxon>Gammaproteobacteria</taxon>
        <taxon>Vibrionales</taxon>
        <taxon>Vibrionaceae</taxon>
        <taxon>Enterovibrio</taxon>
    </lineage>
</organism>
<dbReference type="Proteomes" id="UP000070529">
    <property type="component" value="Unassembled WGS sequence"/>
</dbReference>
<name>A0A135I3R3_9GAMM</name>
<evidence type="ECO:0000256" key="1">
    <source>
        <dbReference type="ARBA" id="ARBA00001561"/>
    </source>
</evidence>
<evidence type="ECO:0000256" key="6">
    <source>
        <dbReference type="ARBA" id="ARBA00022490"/>
    </source>
</evidence>
<comment type="subcellular location">
    <subcellularLocation>
        <location evidence="3">Cytoplasm</location>
    </subcellularLocation>
</comment>
<dbReference type="Pfam" id="PF01510">
    <property type="entry name" value="Amidase_2"/>
    <property type="match status" value="1"/>
</dbReference>
<dbReference type="InterPro" id="IPR002502">
    <property type="entry name" value="Amidase_domain"/>
</dbReference>
<reference evidence="14 15" key="1">
    <citation type="submission" date="2015-11" db="EMBL/GenBank/DDBJ databases">
        <title>Genomic Taxonomy of the Vibrionaceae.</title>
        <authorList>
            <person name="Gomez-Gil B."/>
            <person name="Enciso-Ibarra J."/>
        </authorList>
    </citation>
    <scope>NUCLEOTIDE SEQUENCE [LARGE SCALE GENOMIC DNA]</scope>
    <source>
        <strain evidence="14 15">CAIM 912</strain>
    </source>
</reference>
<dbReference type="GO" id="GO:0046872">
    <property type="term" value="F:metal ion binding"/>
    <property type="evidence" value="ECO:0007669"/>
    <property type="project" value="UniProtKB-KW"/>
</dbReference>
<evidence type="ECO:0000256" key="10">
    <source>
        <dbReference type="ARBA" id="ARBA00023316"/>
    </source>
</evidence>
<evidence type="ECO:0000256" key="7">
    <source>
        <dbReference type="ARBA" id="ARBA00022723"/>
    </source>
</evidence>
<keyword evidence="7" id="KW-0479">Metal-binding</keyword>
<evidence type="ECO:0000256" key="9">
    <source>
        <dbReference type="ARBA" id="ARBA00022833"/>
    </source>
</evidence>
<dbReference type="FunFam" id="3.40.80.10:FF:000002">
    <property type="entry name" value="1,6-anhydro-N-acetylmuramyl-L-alanine amidase"/>
    <property type="match status" value="1"/>
</dbReference>
<evidence type="ECO:0000256" key="5">
    <source>
        <dbReference type="ARBA" id="ARBA00011901"/>
    </source>
</evidence>
<feature type="domain" description="N-acetylmuramoyl-L-alanine amidase" evidence="13">
    <location>
        <begin position="17"/>
        <end position="168"/>
    </location>
</feature>
<keyword evidence="6" id="KW-0963">Cytoplasm</keyword>
<dbReference type="InterPro" id="IPR036505">
    <property type="entry name" value="Amidase/PGRP_sf"/>
</dbReference>
<evidence type="ECO:0000256" key="12">
    <source>
        <dbReference type="ARBA" id="ARBA00042615"/>
    </source>
</evidence>
<dbReference type="CDD" id="cd06583">
    <property type="entry name" value="PGRP"/>
    <property type="match status" value="1"/>
</dbReference>
<evidence type="ECO:0000256" key="8">
    <source>
        <dbReference type="ARBA" id="ARBA00022801"/>
    </source>
</evidence>
<evidence type="ECO:0000256" key="3">
    <source>
        <dbReference type="ARBA" id="ARBA00004496"/>
    </source>
</evidence>
<evidence type="ECO:0000313" key="15">
    <source>
        <dbReference type="Proteomes" id="UP000070529"/>
    </source>
</evidence>
<dbReference type="OrthoDB" id="9794842at2"/>
<dbReference type="EC" id="3.5.1.28" evidence="5"/>
<comment type="similarity">
    <text evidence="4">Belongs to the N-acetylmuramoyl-L-alanine amidase 2 family.</text>
</comment>
<dbReference type="PANTHER" id="PTHR30417">
    <property type="entry name" value="N-ACETYLMURAMOYL-L-ALANINE AMIDASE AMID"/>
    <property type="match status" value="1"/>
</dbReference>
<dbReference type="GO" id="GO:0008745">
    <property type="term" value="F:N-acetylmuramoyl-L-alanine amidase activity"/>
    <property type="evidence" value="ECO:0007669"/>
    <property type="project" value="UniProtKB-EC"/>
</dbReference>
<dbReference type="GO" id="GO:0009254">
    <property type="term" value="P:peptidoglycan turnover"/>
    <property type="evidence" value="ECO:0007669"/>
    <property type="project" value="TreeGrafter"/>
</dbReference>
<keyword evidence="10" id="KW-0961">Cell wall biogenesis/degradation</keyword>